<dbReference type="Proteomes" id="UP000676325">
    <property type="component" value="Unassembled WGS sequence"/>
</dbReference>
<proteinExistence type="predicted"/>
<name>A0A941E8V8_9ACTN</name>
<evidence type="ECO:0000313" key="2">
    <source>
        <dbReference type="EMBL" id="MBR7824709.1"/>
    </source>
</evidence>
<dbReference type="AlphaFoldDB" id="A0A941E8V8"/>
<dbReference type="Pfam" id="PF09664">
    <property type="entry name" value="DUF2399"/>
    <property type="match status" value="1"/>
</dbReference>
<comment type="caution">
    <text evidence="2">The sequence shown here is derived from an EMBL/GenBank/DDBJ whole genome shotgun (WGS) entry which is preliminary data.</text>
</comment>
<gene>
    <name evidence="2" type="ORF">KDK95_00190</name>
</gene>
<dbReference type="InterPro" id="IPR024465">
    <property type="entry name" value="DUF2399"/>
</dbReference>
<organism evidence="2 3">
    <name type="scientific">Actinospica acidithermotolerans</name>
    <dbReference type="NCBI Taxonomy" id="2828514"/>
    <lineage>
        <taxon>Bacteria</taxon>
        <taxon>Bacillati</taxon>
        <taxon>Actinomycetota</taxon>
        <taxon>Actinomycetes</taxon>
        <taxon>Catenulisporales</taxon>
        <taxon>Actinospicaceae</taxon>
        <taxon>Actinospica</taxon>
    </lineage>
</organism>
<evidence type="ECO:0000259" key="1">
    <source>
        <dbReference type="Pfam" id="PF09664"/>
    </source>
</evidence>
<dbReference type="EMBL" id="JAGSOH010000001">
    <property type="protein sequence ID" value="MBR7824709.1"/>
    <property type="molecule type" value="Genomic_DNA"/>
</dbReference>
<evidence type="ECO:0000313" key="3">
    <source>
        <dbReference type="Proteomes" id="UP000676325"/>
    </source>
</evidence>
<accession>A0A941E8V8</accession>
<reference evidence="2" key="1">
    <citation type="submission" date="2021-04" db="EMBL/GenBank/DDBJ databases">
        <title>Genome based classification of Actinospica acidithermotolerans sp. nov., an actinobacterium isolated from an Indonesian hot spring.</title>
        <authorList>
            <person name="Kusuma A.B."/>
            <person name="Putra K.E."/>
            <person name="Nafisah S."/>
            <person name="Loh J."/>
            <person name="Nouioui I."/>
            <person name="Goodfellow M."/>
        </authorList>
    </citation>
    <scope>NUCLEOTIDE SEQUENCE</scope>
    <source>
        <strain evidence="2">MGRD01-02</strain>
    </source>
</reference>
<feature type="domain" description="DUF2399" evidence="1">
    <location>
        <begin position="71"/>
        <end position="208"/>
    </location>
</feature>
<sequence length="214" mass="22454">MLVLALPGDAAAPGSLGRLLTVAREHGEPLALTLRQINHGAAISERSAAVPGPGAVIAEREAAAGIPDPFGVGQGEVFVCENPAVLEAAARHLGPSCPPLICVEGHLSAAARALLRALRERGARFRYHGDFDWGGVRIADSVLALTGAAPWRYTARDYLDAVDRGHGTPLNTGEPCDAPWDPHLRAAICARAVRVEEEHVLAELLADLGGHRST</sequence>
<protein>
    <submittedName>
        <fullName evidence="2">DUF2399 domain-containing protein</fullName>
    </submittedName>
</protein>
<dbReference type="RefSeq" id="WP_212515865.1">
    <property type="nucleotide sequence ID" value="NZ_JAGSOH010000001.1"/>
</dbReference>
<keyword evidence="3" id="KW-1185">Reference proteome</keyword>